<evidence type="ECO:0000313" key="1">
    <source>
        <dbReference type="EMBL" id="AJP61477.1"/>
    </source>
</evidence>
<reference evidence="1 2" key="1">
    <citation type="journal article" date="2015" name="Appl. Environ. Microbiol.">
        <title>Targeting Enterococcus faecalis Biofilms with Phage Therapy.</title>
        <authorList>
            <person name="Khalifa L."/>
            <person name="Brosh Y."/>
            <person name="Gelman D."/>
            <person name="Coppenhagen-Glazer S."/>
            <person name="Beyth S."/>
            <person name="Poradosu-Cohen R."/>
            <person name="Que Y.A."/>
            <person name="Beyth N."/>
            <person name="Hazan R."/>
        </authorList>
    </citation>
    <scope>NUCLEOTIDE SEQUENCE [LARGE SCALE GENOMIC DNA]</scope>
</reference>
<dbReference type="EMBL" id="KP339049">
    <property type="protein sequence ID" value="AJP61477.1"/>
    <property type="molecule type" value="Genomic_DNA"/>
</dbReference>
<dbReference type="GeneID" id="26644525"/>
<dbReference type="OrthoDB" id="8491at10239"/>
<evidence type="ECO:0000313" key="2">
    <source>
        <dbReference type="Proteomes" id="UP000032402"/>
    </source>
</evidence>
<organism evidence="1 2">
    <name type="scientific">Enterococcus phage EFDG1</name>
    <dbReference type="NCBI Taxonomy" id="1597976"/>
    <lineage>
        <taxon>Viruses</taxon>
        <taxon>Duplodnaviria</taxon>
        <taxon>Heunggongvirae</taxon>
        <taxon>Uroviricota</taxon>
        <taxon>Caudoviricetes</taxon>
        <taxon>Herelleviridae</taxon>
        <taxon>Brockvirinae</taxon>
        <taxon>Schiekvirus</taxon>
        <taxon>Schiekvirus EFDG1</taxon>
    </lineage>
</organism>
<dbReference type="Proteomes" id="UP000032402">
    <property type="component" value="Segment"/>
</dbReference>
<sequence>MSSTPRVKRLNIYNTDRHFNINLMKREDIANKIKVNRLNEKEIEKEMDELSEVSVVTPVWTMNMKNEKSYLLYQEKYTNDTLIQKLFKHAGSVSYYTDTIVPYYVIEQIAKNLTSEVIYPTKPKYENREIENIQLAFTACPVTIDCPVVIPDVSPYDVLFALHPLKTSVDKVQISFPWLSESEISDRHRRYYHKVGDHYEVKAKYKYQFFKYVQTSLSIWAMNIWIVCDSDEDFANVDYYVQKEKNKRNVNRERALQRKEKSDE</sequence>
<protein>
    <submittedName>
        <fullName evidence="1">Uncharacterized protein</fullName>
    </submittedName>
</protein>
<proteinExistence type="predicted"/>
<dbReference type="RefSeq" id="YP_009218371.1">
    <property type="nucleotide sequence ID" value="NC_029009.1"/>
</dbReference>
<dbReference type="KEGG" id="vg:26644525"/>
<name>A0A0C5K6T4_9CAUD</name>
<accession>A0A0C5K6T4</accession>
<keyword evidence="2" id="KW-1185">Reference proteome</keyword>